<comment type="similarity">
    <text evidence="2">Belongs to the type I cytokine receptor family. Type 4 subfamily.</text>
</comment>
<keyword evidence="4" id="KW-1003">Cell membrane</keyword>
<dbReference type="Pfam" id="PF18707">
    <property type="entry name" value="IL2RB_N1"/>
    <property type="match status" value="1"/>
</dbReference>
<evidence type="ECO:0000313" key="19">
    <source>
        <dbReference type="EMBL" id="KYO36375.1"/>
    </source>
</evidence>
<organism evidence="19 20">
    <name type="scientific">Alligator mississippiensis</name>
    <name type="common">American alligator</name>
    <dbReference type="NCBI Taxonomy" id="8496"/>
    <lineage>
        <taxon>Eukaryota</taxon>
        <taxon>Metazoa</taxon>
        <taxon>Chordata</taxon>
        <taxon>Craniata</taxon>
        <taxon>Vertebrata</taxon>
        <taxon>Euteleostomi</taxon>
        <taxon>Archelosauria</taxon>
        <taxon>Archosauria</taxon>
        <taxon>Crocodylia</taxon>
        <taxon>Alligatoridae</taxon>
        <taxon>Alligatorinae</taxon>
        <taxon>Alligator</taxon>
    </lineage>
</organism>
<dbReference type="STRING" id="8496.A0A151NIN1"/>
<comment type="subcellular location">
    <subcellularLocation>
        <location evidence="1">Cell membrane</location>
        <topology evidence="1">Single-pass type I membrane protein</topology>
    </subcellularLocation>
</comment>
<dbReference type="InterPro" id="IPR040951">
    <property type="entry name" value="IL2RB_N1"/>
</dbReference>
<dbReference type="PROSITE" id="PS50853">
    <property type="entry name" value="FN3"/>
    <property type="match status" value="1"/>
</dbReference>
<comment type="caution">
    <text evidence="19">The sequence shown here is derived from an EMBL/GenBank/DDBJ whole genome shotgun (WGS) entry which is preliminary data.</text>
</comment>
<evidence type="ECO:0000256" key="2">
    <source>
        <dbReference type="ARBA" id="ARBA00008280"/>
    </source>
</evidence>
<dbReference type="Proteomes" id="UP000050525">
    <property type="component" value="Unassembled WGS sequence"/>
</dbReference>
<evidence type="ECO:0000256" key="12">
    <source>
        <dbReference type="ARBA" id="ARBA00026094"/>
    </source>
</evidence>
<dbReference type="Gene3D" id="2.60.40.10">
    <property type="entry name" value="Immunoglobulins"/>
    <property type="match status" value="2"/>
</dbReference>
<dbReference type="EMBL" id="AKHW03002956">
    <property type="protein sequence ID" value="KYO36375.1"/>
    <property type="molecule type" value="Genomic_DNA"/>
</dbReference>
<evidence type="ECO:0000256" key="5">
    <source>
        <dbReference type="ARBA" id="ARBA00022692"/>
    </source>
</evidence>
<keyword evidence="9" id="KW-1015">Disulfide bond</keyword>
<dbReference type="PANTHER" id="PTHR23037">
    <property type="entry name" value="CYTOKINE RECEPTOR"/>
    <property type="match status" value="1"/>
</dbReference>
<keyword evidence="11" id="KW-0325">Glycoprotein</keyword>
<reference evidence="19 20" key="1">
    <citation type="journal article" date="2012" name="Genome Biol.">
        <title>Sequencing three crocodilian genomes to illuminate the evolution of archosaurs and amniotes.</title>
        <authorList>
            <person name="St John J.A."/>
            <person name="Braun E.L."/>
            <person name="Isberg S.R."/>
            <person name="Miles L.G."/>
            <person name="Chong A.Y."/>
            <person name="Gongora J."/>
            <person name="Dalzell P."/>
            <person name="Moran C."/>
            <person name="Bed'hom B."/>
            <person name="Abzhanov A."/>
            <person name="Burgess S.C."/>
            <person name="Cooksey A.M."/>
            <person name="Castoe T.A."/>
            <person name="Crawford N.G."/>
            <person name="Densmore L.D."/>
            <person name="Drew J.C."/>
            <person name="Edwards S.V."/>
            <person name="Faircloth B.C."/>
            <person name="Fujita M.K."/>
            <person name="Greenwold M.J."/>
            <person name="Hoffmann F.G."/>
            <person name="Howard J.M."/>
            <person name="Iguchi T."/>
            <person name="Janes D.E."/>
            <person name="Khan S.Y."/>
            <person name="Kohno S."/>
            <person name="de Koning A.J."/>
            <person name="Lance S.L."/>
            <person name="McCarthy F.M."/>
            <person name="McCormack J.E."/>
            <person name="Merchant M.E."/>
            <person name="Peterson D.G."/>
            <person name="Pollock D.D."/>
            <person name="Pourmand N."/>
            <person name="Raney B.J."/>
            <person name="Roessler K.A."/>
            <person name="Sanford J.R."/>
            <person name="Sawyer R.H."/>
            <person name="Schmidt C.J."/>
            <person name="Triplett E.W."/>
            <person name="Tuberville T.D."/>
            <person name="Venegas-Anaya M."/>
            <person name="Howard J.T."/>
            <person name="Jarvis E.D."/>
            <person name="Guillette L.J.Jr."/>
            <person name="Glenn T.C."/>
            <person name="Green R.E."/>
            <person name="Ray D.A."/>
        </authorList>
    </citation>
    <scope>NUCLEOTIDE SEQUENCE [LARGE SCALE GENOMIC DNA]</scope>
    <source>
        <strain evidence="19">KSC_2009_1</strain>
    </source>
</reference>
<evidence type="ECO:0000256" key="4">
    <source>
        <dbReference type="ARBA" id="ARBA00022475"/>
    </source>
</evidence>
<evidence type="ECO:0000256" key="17">
    <source>
        <dbReference type="SAM" id="Phobius"/>
    </source>
</evidence>
<keyword evidence="10 19" id="KW-0675">Receptor</keyword>
<accession>A0A151NIN1</accession>
<evidence type="ECO:0000256" key="1">
    <source>
        <dbReference type="ARBA" id="ARBA00004251"/>
    </source>
</evidence>
<evidence type="ECO:0000256" key="11">
    <source>
        <dbReference type="ARBA" id="ARBA00023180"/>
    </source>
</evidence>
<evidence type="ECO:0000313" key="20">
    <source>
        <dbReference type="Proteomes" id="UP000050525"/>
    </source>
</evidence>
<keyword evidence="7 17" id="KW-1133">Transmembrane helix</keyword>
<keyword evidence="6" id="KW-0732">Signal</keyword>
<gene>
    <name evidence="19" type="primary">IL2RB</name>
    <name evidence="19" type="ORF">Y1Q_0024129</name>
</gene>
<evidence type="ECO:0000256" key="9">
    <source>
        <dbReference type="ARBA" id="ARBA00023157"/>
    </source>
</evidence>
<dbReference type="AlphaFoldDB" id="A0A151NIN1"/>
<evidence type="ECO:0000256" key="10">
    <source>
        <dbReference type="ARBA" id="ARBA00023170"/>
    </source>
</evidence>
<feature type="transmembrane region" description="Helical" evidence="17">
    <location>
        <begin position="299"/>
        <end position="319"/>
    </location>
</feature>
<proteinExistence type="inferred from homology"/>
<sequence>MHISQGVLVLTQRYPWVQPLRGICNRATQHRRAPHRQCDPFLHSTSMKSSPPLLLHVKLFALLAITLESEATQGSSELACFYDSGVTLFCTWIPDGTLTEVPCQLHAELQDPSPDHWCCKGKCKLCGVGPRRCDLAFNNKTNIPALTYSDRLTLTVSCQTGENWTMVKQEKKFSPFNNIQMRPPDTLELVNDTGHVYNLTWRLSVSSHYLNEKREYEVRFRAQNKHSYNKENFTFVSIKQDQEWVKFDKLLPDSEYEAAVRVKPGSQSGFKGKWSNWSKTITWRTHPNESAALVAPQPMLLAVIGSSCTALLILVILLLNSRTLKWFKKFLKSHIPDPAKFFPPLGTIQGGDVQKWFSSPFSMSSYCVSNISPEISVLEVMQKKDQESQLLLPKLFITSGGSPETSGHSVSSCFTNQGYFFFHLPNSFEIEPCQVYFTYEPFTQESSSSEDGDSYRALPSPDHCMLVDNTPLFPSHFLHPTEGTQGFQNRSFVGETEDIVSEVRVPSETPPSDESASLTAALEQNEKRNENNTVLESSECPDKAGVVFSSTPKHQGGDAIQMVEGVRETAPQVNSIDIVDSASSSSSQPVPLSQEQIDDVRRIAFSSQDPNAGAYLSLRELQSQYSHCSV</sequence>
<dbReference type="InterPro" id="IPR036116">
    <property type="entry name" value="FN3_sf"/>
</dbReference>
<dbReference type="InterPro" id="IPR003961">
    <property type="entry name" value="FN3_dom"/>
</dbReference>
<evidence type="ECO:0000256" key="7">
    <source>
        <dbReference type="ARBA" id="ARBA00022989"/>
    </source>
</evidence>
<dbReference type="CDD" id="cd00063">
    <property type="entry name" value="FN3"/>
    <property type="match status" value="1"/>
</dbReference>
<dbReference type="GO" id="GO:0004896">
    <property type="term" value="F:cytokine receptor activity"/>
    <property type="evidence" value="ECO:0007669"/>
    <property type="project" value="InterPro"/>
</dbReference>
<name>A0A151NIN1_ALLMI</name>
<evidence type="ECO:0000256" key="14">
    <source>
        <dbReference type="ARBA" id="ARBA00032935"/>
    </source>
</evidence>
<evidence type="ECO:0000256" key="13">
    <source>
        <dbReference type="ARBA" id="ARBA00031280"/>
    </source>
</evidence>
<keyword evidence="20" id="KW-1185">Reference proteome</keyword>
<feature type="domain" description="Fibronectin type-III" evidence="18">
    <location>
        <begin position="183"/>
        <end position="288"/>
    </location>
</feature>
<evidence type="ECO:0000256" key="3">
    <source>
        <dbReference type="ARBA" id="ARBA00016239"/>
    </source>
</evidence>
<dbReference type="PROSITE" id="PS01355">
    <property type="entry name" value="HEMATOPO_REC_S_F1"/>
    <property type="match status" value="1"/>
</dbReference>
<evidence type="ECO:0000256" key="8">
    <source>
        <dbReference type="ARBA" id="ARBA00023136"/>
    </source>
</evidence>
<keyword evidence="8 17" id="KW-0472">Membrane</keyword>
<dbReference type="eggNOG" id="ENOG502S0MR">
    <property type="taxonomic scope" value="Eukaryota"/>
</dbReference>
<evidence type="ECO:0000256" key="6">
    <source>
        <dbReference type="ARBA" id="ARBA00022729"/>
    </source>
</evidence>
<protein>
    <recommendedName>
        <fullName evidence="3">Interleukin-2 receptor subunit beta</fullName>
    </recommendedName>
    <alternativeName>
        <fullName evidence="14">High affinity IL-2 receptor subunit beta</fullName>
    </alternativeName>
    <alternativeName>
        <fullName evidence="13">p70-75</fullName>
    </alternativeName>
</protein>
<evidence type="ECO:0000256" key="16">
    <source>
        <dbReference type="SAM" id="MobiDB-lite"/>
    </source>
</evidence>
<feature type="region of interest" description="Disordered" evidence="16">
    <location>
        <begin position="502"/>
        <end position="557"/>
    </location>
</feature>
<dbReference type="PANTHER" id="PTHR23037:SF30">
    <property type="entry name" value="INTERLEUKIN-2 RECEPTOR SUBUNIT BETA"/>
    <property type="match status" value="1"/>
</dbReference>
<comment type="subunit">
    <text evidence="12">Non-covalent dimer of an alpha and a beta subunit. IL2R exists in 3 different forms: a high affinity dimer, an intermediate affinity monomer (beta subunit), and a low affinity monomer (alpha subunit). The high and intermediate affinity forms also associate with a gamma subunit. Interacts with SHB upon interleukin stimulation.</text>
</comment>
<dbReference type="GO" id="GO:0016064">
    <property type="term" value="P:immunoglobulin mediated immune response"/>
    <property type="evidence" value="ECO:0007669"/>
    <property type="project" value="TreeGrafter"/>
</dbReference>
<evidence type="ECO:0000256" key="15">
    <source>
        <dbReference type="ARBA" id="ARBA00045664"/>
    </source>
</evidence>
<dbReference type="GO" id="GO:0019976">
    <property type="term" value="F:interleukin-2 binding"/>
    <property type="evidence" value="ECO:0007669"/>
    <property type="project" value="TreeGrafter"/>
</dbReference>
<evidence type="ECO:0000259" key="18">
    <source>
        <dbReference type="PROSITE" id="PS50853"/>
    </source>
</evidence>
<keyword evidence="5 17" id="KW-0812">Transmembrane</keyword>
<dbReference type="SUPFAM" id="SSF49265">
    <property type="entry name" value="Fibronectin type III"/>
    <property type="match status" value="2"/>
</dbReference>
<comment type="function">
    <text evidence="15">Receptor for interleukin-2. This beta subunit is involved in receptor mediated endocytosis and transduces the mitogenic signals of IL2. Probably in association with IL15RA, involved in the stimulation of neutrophil phagocytosis by IL15.</text>
</comment>
<dbReference type="InterPro" id="IPR013783">
    <property type="entry name" value="Ig-like_fold"/>
</dbReference>
<dbReference type="InterPro" id="IPR003531">
    <property type="entry name" value="Hempt_rcpt_S_F1_CS"/>
</dbReference>
<dbReference type="GO" id="GO:0009897">
    <property type="term" value="C:external side of plasma membrane"/>
    <property type="evidence" value="ECO:0007669"/>
    <property type="project" value="TreeGrafter"/>
</dbReference>